<dbReference type="Proteomes" id="UP000813444">
    <property type="component" value="Unassembled WGS sequence"/>
</dbReference>
<protein>
    <submittedName>
        <fullName evidence="2">Uncharacterized protein</fullName>
    </submittedName>
</protein>
<proteinExistence type="predicted"/>
<accession>A0A8K0T175</accession>
<evidence type="ECO:0000256" key="1">
    <source>
        <dbReference type="SAM" id="MobiDB-lite"/>
    </source>
</evidence>
<keyword evidence="3" id="KW-1185">Reference proteome</keyword>
<organism evidence="2 3">
    <name type="scientific">Stachybotrys elegans</name>
    <dbReference type="NCBI Taxonomy" id="80388"/>
    <lineage>
        <taxon>Eukaryota</taxon>
        <taxon>Fungi</taxon>
        <taxon>Dikarya</taxon>
        <taxon>Ascomycota</taxon>
        <taxon>Pezizomycotina</taxon>
        <taxon>Sordariomycetes</taxon>
        <taxon>Hypocreomycetidae</taxon>
        <taxon>Hypocreales</taxon>
        <taxon>Stachybotryaceae</taxon>
        <taxon>Stachybotrys</taxon>
    </lineage>
</organism>
<reference evidence="2" key="1">
    <citation type="journal article" date="2021" name="Nat. Commun.">
        <title>Genetic determinants of endophytism in the Arabidopsis root mycobiome.</title>
        <authorList>
            <person name="Mesny F."/>
            <person name="Miyauchi S."/>
            <person name="Thiergart T."/>
            <person name="Pickel B."/>
            <person name="Atanasova L."/>
            <person name="Karlsson M."/>
            <person name="Huettel B."/>
            <person name="Barry K.W."/>
            <person name="Haridas S."/>
            <person name="Chen C."/>
            <person name="Bauer D."/>
            <person name="Andreopoulos W."/>
            <person name="Pangilinan J."/>
            <person name="LaButti K."/>
            <person name="Riley R."/>
            <person name="Lipzen A."/>
            <person name="Clum A."/>
            <person name="Drula E."/>
            <person name="Henrissat B."/>
            <person name="Kohler A."/>
            <person name="Grigoriev I.V."/>
            <person name="Martin F.M."/>
            <person name="Hacquard S."/>
        </authorList>
    </citation>
    <scope>NUCLEOTIDE SEQUENCE</scope>
    <source>
        <strain evidence="2">MPI-CAGE-CH-0235</strain>
    </source>
</reference>
<dbReference type="EMBL" id="JAGPNK010000002">
    <property type="protein sequence ID" value="KAH7326053.1"/>
    <property type="molecule type" value="Genomic_DNA"/>
</dbReference>
<sequence length="79" mass="8995">MLILSDAPHQRLKVATNNTAGAKETDPRHAKKARGKRTVRDAGFEPATFRTLHRWNLTRYRCASPPSSPLRCGRDARRR</sequence>
<feature type="region of interest" description="Disordered" evidence="1">
    <location>
        <begin position="13"/>
        <end position="42"/>
    </location>
</feature>
<gene>
    <name evidence="2" type="ORF">B0I35DRAFT_421806</name>
</gene>
<evidence type="ECO:0000313" key="3">
    <source>
        <dbReference type="Proteomes" id="UP000813444"/>
    </source>
</evidence>
<evidence type="ECO:0000313" key="2">
    <source>
        <dbReference type="EMBL" id="KAH7326053.1"/>
    </source>
</evidence>
<dbReference type="AlphaFoldDB" id="A0A8K0T175"/>
<comment type="caution">
    <text evidence="2">The sequence shown here is derived from an EMBL/GenBank/DDBJ whole genome shotgun (WGS) entry which is preliminary data.</text>
</comment>
<name>A0A8K0T175_9HYPO</name>